<accession>A0A926EIF1</accession>
<evidence type="ECO:0000313" key="2">
    <source>
        <dbReference type="EMBL" id="MBC8578762.1"/>
    </source>
</evidence>
<keyword evidence="1" id="KW-0472">Membrane</keyword>
<dbReference type="InterPro" id="IPR008875">
    <property type="entry name" value="TraX"/>
</dbReference>
<gene>
    <name evidence="2" type="ORF">H8718_04360</name>
</gene>
<dbReference type="Pfam" id="PF05857">
    <property type="entry name" value="TraX"/>
    <property type="match status" value="1"/>
</dbReference>
<dbReference type="AlphaFoldDB" id="A0A926EIF1"/>
<evidence type="ECO:0008006" key="4">
    <source>
        <dbReference type="Google" id="ProtNLM"/>
    </source>
</evidence>
<dbReference type="Proteomes" id="UP000655830">
    <property type="component" value="Unassembled WGS sequence"/>
</dbReference>
<proteinExistence type="predicted"/>
<sequence>MLKILAMITMVIDHLALAFLPSSSSLYLVGRLIGRIAMPIFAYKIACGFIHTSNLKRYAYKILLMTLAAQIPFTLLNNRGNFAAELLTHWNIGLTFLSALGVLYLLTSPSEGHSLSRFIMLFILFITASHADYGIYGLAMVILFYYFITYKTSMLLSTLSVGVLTILYYTLSYPALAGYMIKMQLPALLAVPLIHYVPDSKVKLGKYFFYIFYPAHMFIIFILQLH</sequence>
<organism evidence="2 3">
    <name type="scientific">Zhenhengia yiwuensis</name>
    <dbReference type="NCBI Taxonomy" id="2763666"/>
    <lineage>
        <taxon>Bacteria</taxon>
        <taxon>Bacillati</taxon>
        <taxon>Bacillota</taxon>
        <taxon>Clostridia</taxon>
        <taxon>Lachnospirales</taxon>
        <taxon>Lachnospiraceae</taxon>
        <taxon>Zhenhengia</taxon>
    </lineage>
</organism>
<dbReference type="RefSeq" id="WP_249331804.1">
    <property type="nucleotide sequence ID" value="NZ_JACRSY010000005.1"/>
</dbReference>
<evidence type="ECO:0000256" key="1">
    <source>
        <dbReference type="SAM" id="Phobius"/>
    </source>
</evidence>
<feature type="transmembrane region" description="Helical" evidence="1">
    <location>
        <begin position="207"/>
        <end position="225"/>
    </location>
</feature>
<keyword evidence="1" id="KW-1133">Transmembrane helix</keyword>
<evidence type="ECO:0000313" key="3">
    <source>
        <dbReference type="Proteomes" id="UP000655830"/>
    </source>
</evidence>
<name>A0A926EIF1_9FIRM</name>
<reference evidence="2" key="1">
    <citation type="submission" date="2020-08" db="EMBL/GenBank/DDBJ databases">
        <title>Genome public.</title>
        <authorList>
            <person name="Liu C."/>
            <person name="Sun Q."/>
        </authorList>
    </citation>
    <scope>NUCLEOTIDE SEQUENCE</scope>
    <source>
        <strain evidence="2">NSJ-12</strain>
    </source>
</reference>
<protein>
    <recommendedName>
        <fullName evidence="4">TraX protein</fullName>
    </recommendedName>
</protein>
<comment type="caution">
    <text evidence="2">The sequence shown here is derived from an EMBL/GenBank/DDBJ whole genome shotgun (WGS) entry which is preliminary data.</text>
</comment>
<dbReference type="EMBL" id="JACRSY010000005">
    <property type="protein sequence ID" value="MBC8578762.1"/>
    <property type="molecule type" value="Genomic_DNA"/>
</dbReference>
<feature type="transmembrane region" description="Helical" evidence="1">
    <location>
        <begin position="118"/>
        <end position="148"/>
    </location>
</feature>
<feature type="transmembrane region" description="Helical" evidence="1">
    <location>
        <begin position="154"/>
        <end position="171"/>
    </location>
</feature>
<feature type="transmembrane region" description="Helical" evidence="1">
    <location>
        <begin position="88"/>
        <end position="106"/>
    </location>
</feature>
<keyword evidence="3" id="KW-1185">Reference proteome</keyword>
<keyword evidence="1" id="KW-0812">Transmembrane</keyword>